<dbReference type="SUPFAM" id="SSF160059">
    <property type="entry name" value="PriA/YqbF domain"/>
    <property type="match status" value="1"/>
</dbReference>
<evidence type="ECO:0000259" key="1">
    <source>
        <dbReference type="Pfam" id="PF17891"/>
    </source>
</evidence>
<dbReference type="RefSeq" id="WP_182996952.1">
    <property type="nucleotide sequence ID" value="NZ_JABEQJ010000008.1"/>
</dbReference>
<evidence type="ECO:0000313" key="2">
    <source>
        <dbReference type="EMBL" id="MBB2160090.1"/>
    </source>
</evidence>
<dbReference type="AlphaFoldDB" id="A0A7W4IBZ2"/>
<sequence length="106" mass="10924">MARAPVNKPAAPADDADVVDLVMPDGSTIQAGTGGTKPEGSVHLISASGDGQVVPGESLIVICREPGFRRAGIEHPAVAVYPIDHFGEAELKQLAAEPNLELVAFV</sequence>
<name>A0A7W4IBZ2_9PROT</name>
<proteinExistence type="predicted"/>
<dbReference type="EMBL" id="JABEQJ010000008">
    <property type="protein sequence ID" value="MBB2160090.1"/>
    <property type="molecule type" value="Genomic_DNA"/>
</dbReference>
<dbReference type="Proteomes" id="UP000589085">
    <property type="component" value="Unassembled WGS sequence"/>
</dbReference>
<dbReference type="Pfam" id="PF17891">
    <property type="entry name" value="FluMu_N"/>
    <property type="match status" value="1"/>
</dbReference>
<gene>
    <name evidence="2" type="ORF">HLH48_07870</name>
</gene>
<comment type="caution">
    <text evidence="2">The sequence shown here is derived from an EMBL/GenBank/DDBJ whole genome shotgun (WGS) entry which is preliminary data.</text>
</comment>
<accession>A0A7W4IBZ2</accession>
<reference evidence="2 3" key="1">
    <citation type="submission" date="2020-04" db="EMBL/GenBank/DDBJ databases">
        <title>Description of novel Gluconacetobacter.</title>
        <authorList>
            <person name="Sombolestani A."/>
        </authorList>
    </citation>
    <scope>NUCLEOTIDE SEQUENCE [LARGE SCALE GENOMIC DNA]</scope>
    <source>
        <strain evidence="2 3">LMG 19747</strain>
    </source>
</reference>
<dbReference type="InterPro" id="IPR041227">
    <property type="entry name" value="FluMu_N"/>
</dbReference>
<feature type="domain" description="Mu-like prophage FluMu N-terminal" evidence="1">
    <location>
        <begin position="66"/>
        <end position="100"/>
    </location>
</feature>
<organism evidence="2 3">
    <name type="scientific">Gluconacetobacter sacchari</name>
    <dbReference type="NCBI Taxonomy" id="92759"/>
    <lineage>
        <taxon>Bacteria</taxon>
        <taxon>Pseudomonadati</taxon>
        <taxon>Pseudomonadota</taxon>
        <taxon>Alphaproteobacteria</taxon>
        <taxon>Acetobacterales</taxon>
        <taxon>Acetobacteraceae</taxon>
        <taxon>Gluconacetobacter</taxon>
    </lineage>
</organism>
<evidence type="ECO:0000313" key="3">
    <source>
        <dbReference type="Proteomes" id="UP000589085"/>
    </source>
</evidence>
<protein>
    <recommendedName>
        <fullName evidence="1">Mu-like prophage FluMu N-terminal domain-containing protein</fullName>
    </recommendedName>
</protein>